<keyword evidence="3" id="KW-0067">ATP-binding</keyword>
<evidence type="ECO:0000313" key="4">
    <source>
        <dbReference type="EMBL" id="WNC70769.1"/>
    </source>
</evidence>
<dbReference type="Gene3D" id="3.90.640.10">
    <property type="entry name" value="Actin, Chain A, domain 4"/>
    <property type="match status" value="1"/>
</dbReference>
<dbReference type="InterPro" id="IPR013126">
    <property type="entry name" value="Hsp_70_fam"/>
</dbReference>
<dbReference type="SUPFAM" id="SSF53067">
    <property type="entry name" value="Actin-like ATPase domain"/>
    <property type="match status" value="2"/>
</dbReference>
<organism evidence="4 5">
    <name type="scientific">Thalassotalea psychrophila</name>
    <dbReference type="NCBI Taxonomy" id="3065647"/>
    <lineage>
        <taxon>Bacteria</taxon>
        <taxon>Pseudomonadati</taxon>
        <taxon>Pseudomonadota</taxon>
        <taxon>Gammaproteobacteria</taxon>
        <taxon>Alteromonadales</taxon>
        <taxon>Colwelliaceae</taxon>
        <taxon>Thalassotalea</taxon>
    </lineage>
</organism>
<accession>A0ABY9TPM1</accession>
<keyword evidence="2" id="KW-0547">Nucleotide-binding</keyword>
<evidence type="ECO:0000313" key="5">
    <source>
        <dbReference type="Proteomes" id="UP001258994"/>
    </source>
</evidence>
<dbReference type="PROSITE" id="PS00329">
    <property type="entry name" value="HSP70_2"/>
    <property type="match status" value="1"/>
</dbReference>
<proteinExistence type="inferred from homology"/>
<dbReference type="Proteomes" id="UP001258994">
    <property type="component" value="Chromosome"/>
</dbReference>
<evidence type="ECO:0000256" key="3">
    <source>
        <dbReference type="ARBA" id="ARBA00022840"/>
    </source>
</evidence>
<dbReference type="EMBL" id="CP134145">
    <property type="protein sequence ID" value="WNC70769.1"/>
    <property type="molecule type" value="Genomic_DNA"/>
</dbReference>
<sequence>MNKYCGLDFGTSNSTFGTIQNGSPILLPLEGGKFTIPSAIFFHFELNQTFLGRAAINEYIDGEFGRIMRSLKSVLGTPLMEEKTQIKSQQVPFADIVTSFLSHLKARAESSANHRFEQVVLGRPVHFVDNDKQADLLAQDTLETAALRAGFSDVLFQYEPIAAALDFEQSINKEEIALIVDIGGGTSDFSVVRLSPERALRSEREEDILANGGIHIGGTDFDRKLSLETVMPHLGYKSKFKETKQIRNTDSQFSIRSSIANVSHSESKQMFMPSSYYHELATWHKIHHLYENNTKISLKDLAFRVENKQLIDRLLNVINKREGHLLAIDVEQAKIDLTTHASANIDLDYVESKLNVDLSIDQLHDAIQTEVNNIKKQALLTIADAGIKYTDITKVFMTGGTTAIPMVRQTIVDLFPNTEIVDGDKFGSVGMGLAIDAGRKFG</sequence>
<dbReference type="PANTHER" id="PTHR19375">
    <property type="entry name" value="HEAT SHOCK PROTEIN 70KDA"/>
    <property type="match status" value="1"/>
</dbReference>
<dbReference type="Pfam" id="PF00012">
    <property type="entry name" value="HSP70"/>
    <property type="match status" value="2"/>
</dbReference>
<name>A0ABY9TPM1_9GAMM</name>
<comment type="similarity">
    <text evidence="1">Belongs to the heat shock protein 70 family.</text>
</comment>
<dbReference type="RefSeq" id="WP_348389906.1">
    <property type="nucleotide sequence ID" value="NZ_CP134145.1"/>
</dbReference>
<dbReference type="InterPro" id="IPR018181">
    <property type="entry name" value="Heat_shock_70_CS"/>
</dbReference>
<evidence type="ECO:0000256" key="2">
    <source>
        <dbReference type="ARBA" id="ARBA00022741"/>
    </source>
</evidence>
<dbReference type="Gene3D" id="3.30.420.40">
    <property type="match status" value="3"/>
</dbReference>
<dbReference type="InterPro" id="IPR042054">
    <property type="entry name" value="YegD-like"/>
</dbReference>
<dbReference type="CDD" id="cd10231">
    <property type="entry name" value="ASKHA_NBD_HSP70_YegD-like"/>
    <property type="match status" value="1"/>
</dbReference>
<gene>
    <name evidence="4" type="ORF">RGQ13_11570</name>
</gene>
<keyword evidence="5" id="KW-1185">Reference proteome</keyword>
<protein>
    <submittedName>
        <fullName evidence="4">Hsp70 family protein</fullName>
    </submittedName>
</protein>
<reference evidence="5" key="1">
    <citation type="submission" date="2023-09" db="EMBL/GenBank/DDBJ databases">
        <authorList>
            <person name="Li S."/>
            <person name="Li X."/>
            <person name="Zhang C."/>
            <person name="Zhao Z."/>
        </authorList>
    </citation>
    <scope>NUCLEOTIDE SEQUENCE [LARGE SCALE GENOMIC DNA]</scope>
    <source>
        <strain evidence="5">SQ149</strain>
    </source>
</reference>
<dbReference type="InterPro" id="IPR043129">
    <property type="entry name" value="ATPase_NBD"/>
</dbReference>
<evidence type="ECO:0000256" key="1">
    <source>
        <dbReference type="ARBA" id="ARBA00007381"/>
    </source>
</evidence>
<dbReference type="PROSITE" id="PS01036">
    <property type="entry name" value="HSP70_3"/>
    <property type="match status" value="1"/>
</dbReference>